<reference evidence="2" key="1">
    <citation type="journal article" date="2015" name="PLoS Genet.">
        <title>Genome Sequence and Transcriptome Analyses of Chrysochromulina tobin: Metabolic Tools for Enhanced Algal Fitness in the Prominent Order Prymnesiales (Haptophyceae).</title>
        <authorList>
            <person name="Hovde B.T."/>
            <person name="Deodato C.R."/>
            <person name="Hunsperger H.M."/>
            <person name="Ryken S.A."/>
            <person name="Yost W."/>
            <person name="Jha R.K."/>
            <person name="Patterson J."/>
            <person name="Monnat R.J. Jr."/>
            <person name="Barlow S.B."/>
            <person name="Starkenburg S.R."/>
            <person name="Cattolico R.A."/>
        </authorList>
    </citation>
    <scope>NUCLEOTIDE SEQUENCE</scope>
    <source>
        <strain evidence="2">CCMP291</strain>
    </source>
</reference>
<accession>A0A0M0JR85</accession>
<dbReference type="Proteomes" id="UP000037460">
    <property type="component" value="Unassembled WGS sequence"/>
</dbReference>
<evidence type="ECO:0000313" key="1">
    <source>
        <dbReference type="EMBL" id="KOO29109.1"/>
    </source>
</evidence>
<dbReference type="AlphaFoldDB" id="A0A0M0JR85"/>
<name>A0A0M0JR85_9EUKA</name>
<comment type="caution">
    <text evidence="1">The sequence shown here is derived from an EMBL/GenBank/DDBJ whole genome shotgun (WGS) entry which is preliminary data.</text>
</comment>
<keyword evidence="2" id="KW-1185">Reference proteome</keyword>
<dbReference type="EMBL" id="JWZX01002461">
    <property type="protein sequence ID" value="KOO29109.1"/>
    <property type="molecule type" value="Genomic_DNA"/>
</dbReference>
<sequence length="72" mass="8210">MQSWAIRPPIEATHLRVVCTRNAARARLDEAVLRLTRQDGTIAEDDRFTEEDRERALMRVSSSVGFFSVAFS</sequence>
<proteinExistence type="predicted"/>
<gene>
    <name evidence="1" type="ORF">Ctob_006183</name>
</gene>
<organism evidence="1 2">
    <name type="scientific">Chrysochromulina tobinii</name>
    <dbReference type="NCBI Taxonomy" id="1460289"/>
    <lineage>
        <taxon>Eukaryota</taxon>
        <taxon>Haptista</taxon>
        <taxon>Haptophyta</taxon>
        <taxon>Prymnesiophyceae</taxon>
        <taxon>Prymnesiales</taxon>
        <taxon>Chrysochromulinaceae</taxon>
        <taxon>Chrysochromulina</taxon>
    </lineage>
</organism>
<protein>
    <submittedName>
        <fullName evidence="1">Uncharacterized protein</fullName>
    </submittedName>
</protein>
<evidence type="ECO:0000313" key="2">
    <source>
        <dbReference type="Proteomes" id="UP000037460"/>
    </source>
</evidence>